<dbReference type="Proteomes" id="UP000325684">
    <property type="component" value="Unassembled WGS sequence"/>
</dbReference>
<dbReference type="EMBL" id="VCMV01000069">
    <property type="protein sequence ID" value="KAB0264602.1"/>
    <property type="molecule type" value="Genomic_DNA"/>
</dbReference>
<dbReference type="OrthoDB" id="14727at2"/>
<protein>
    <submittedName>
        <fullName evidence="1">DUF411 domain-containing protein</fullName>
    </submittedName>
</protein>
<evidence type="ECO:0000313" key="2">
    <source>
        <dbReference type="Proteomes" id="UP000325684"/>
    </source>
</evidence>
<dbReference type="Pfam" id="PF04214">
    <property type="entry name" value="DUF411"/>
    <property type="match status" value="1"/>
</dbReference>
<comment type="caution">
    <text evidence="1">The sequence shown here is derived from an EMBL/GenBank/DDBJ whole genome shotgun (WGS) entry which is preliminary data.</text>
</comment>
<gene>
    <name evidence="1" type="ORF">FEZ63_22400</name>
</gene>
<sequence>MVTKDPSCGCCSAWADHLKQAGFPVEIVETSDINRVKTRLGVPQALESCHTGEVGGYVIEGHVPAASIKRLLAEKPQAVGLAVPGMPVGSPGMEVEGMEPDTYEVVLFGPSGQRIFARYRGAEEA</sequence>
<evidence type="ECO:0000313" key="1">
    <source>
        <dbReference type="EMBL" id="KAB0264602.1"/>
    </source>
</evidence>
<keyword evidence="2" id="KW-1185">Reference proteome</keyword>
<proteinExistence type="predicted"/>
<name>A0A5N3P4G5_9HYPH</name>
<reference evidence="1 2" key="1">
    <citation type="journal article" date="2019" name="Microorganisms">
        <title>Genome Insights into the Novel Species Microvirga brassicacearum, a Rapeseed Endophyte with Biotechnological Potential.</title>
        <authorList>
            <person name="Jimenez-Gomez A."/>
            <person name="Saati-Santamaria Z."/>
            <person name="Igual J.M."/>
            <person name="Rivas R."/>
            <person name="Mateos P.F."/>
            <person name="Garcia-Fraile P."/>
        </authorList>
    </citation>
    <scope>NUCLEOTIDE SEQUENCE [LARGE SCALE GENOMIC DNA]</scope>
    <source>
        <strain evidence="1 2">CDVBN77</strain>
    </source>
</reference>
<organism evidence="1 2">
    <name type="scientific">Microvirga brassicacearum</name>
    <dbReference type="NCBI Taxonomy" id="2580413"/>
    <lineage>
        <taxon>Bacteria</taxon>
        <taxon>Pseudomonadati</taxon>
        <taxon>Pseudomonadota</taxon>
        <taxon>Alphaproteobacteria</taxon>
        <taxon>Hyphomicrobiales</taxon>
        <taxon>Methylobacteriaceae</taxon>
        <taxon>Microvirga</taxon>
    </lineage>
</organism>
<dbReference type="AlphaFoldDB" id="A0A5N3P4G5"/>
<dbReference type="InterPro" id="IPR007332">
    <property type="entry name" value="DUF411"/>
</dbReference>
<accession>A0A5N3P4G5</accession>